<protein>
    <submittedName>
        <fullName evidence="1">Uncharacterized protein</fullName>
    </submittedName>
</protein>
<dbReference type="EMBL" id="QLLO01000007">
    <property type="protein sequence ID" value="RAJ13185.1"/>
    <property type="molecule type" value="Genomic_DNA"/>
</dbReference>
<keyword evidence="2" id="KW-1185">Reference proteome</keyword>
<reference evidence="1 2" key="1">
    <citation type="submission" date="2018-06" db="EMBL/GenBank/DDBJ databases">
        <title>Genomic Encyclopedia of Archaeal and Bacterial Type Strains, Phase II (KMG-II): from individual species to whole genera.</title>
        <authorList>
            <person name="Goeker M."/>
        </authorList>
    </citation>
    <scope>NUCLEOTIDE SEQUENCE [LARGE SCALE GENOMIC DNA]</scope>
    <source>
        <strain evidence="1 2">DSM 24464</strain>
    </source>
</reference>
<name>A0A327RAP5_9FLAO</name>
<sequence>MEYELVISENDTVTKYSYRNLKNEERNMEFSYDKVSKQLVFVFDQFIPSNRTEYLNNEIHKSAFTNYGLKEPYDDGTGPILFNPEYGVLGIGNSYGPDFVYLPNSNLVLTKDVIAELYK</sequence>
<gene>
    <name evidence="1" type="ORF">LY08_02084</name>
</gene>
<organism evidence="1 2">
    <name type="scientific">Olleya aquimaris</name>
    <dbReference type="NCBI Taxonomy" id="639310"/>
    <lineage>
        <taxon>Bacteria</taxon>
        <taxon>Pseudomonadati</taxon>
        <taxon>Bacteroidota</taxon>
        <taxon>Flavobacteriia</taxon>
        <taxon>Flavobacteriales</taxon>
        <taxon>Flavobacteriaceae</taxon>
    </lineage>
</organism>
<dbReference type="AlphaFoldDB" id="A0A327RAP5"/>
<dbReference type="Proteomes" id="UP000248703">
    <property type="component" value="Unassembled WGS sequence"/>
</dbReference>
<evidence type="ECO:0000313" key="2">
    <source>
        <dbReference type="Proteomes" id="UP000248703"/>
    </source>
</evidence>
<evidence type="ECO:0000313" key="1">
    <source>
        <dbReference type="EMBL" id="RAJ13185.1"/>
    </source>
</evidence>
<accession>A0A327RAP5</accession>
<proteinExistence type="predicted"/>
<comment type="caution">
    <text evidence="1">The sequence shown here is derived from an EMBL/GenBank/DDBJ whole genome shotgun (WGS) entry which is preliminary data.</text>
</comment>